<keyword evidence="1" id="KW-1133">Transmembrane helix</keyword>
<dbReference type="AlphaFoldDB" id="A0A1H7RHQ3"/>
<organism evidence="2 3">
    <name type="scientific">Parapedobacter koreensis</name>
    <dbReference type="NCBI Taxonomy" id="332977"/>
    <lineage>
        <taxon>Bacteria</taxon>
        <taxon>Pseudomonadati</taxon>
        <taxon>Bacteroidota</taxon>
        <taxon>Sphingobacteriia</taxon>
        <taxon>Sphingobacteriales</taxon>
        <taxon>Sphingobacteriaceae</taxon>
        <taxon>Parapedobacter</taxon>
    </lineage>
</organism>
<evidence type="ECO:0000313" key="3">
    <source>
        <dbReference type="Proteomes" id="UP000198916"/>
    </source>
</evidence>
<proteinExistence type="predicted"/>
<feature type="transmembrane region" description="Helical" evidence="1">
    <location>
        <begin position="87"/>
        <end position="112"/>
    </location>
</feature>
<keyword evidence="3" id="KW-1185">Reference proteome</keyword>
<protein>
    <recommendedName>
        <fullName evidence="4">ATP synthase protein I</fullName>
    </recommendedName>
</protein>
<dbReference type="Proteomes" id="UP000198916">
    <property type="component" value="Unassembled WGS sequence"/>
</dbReference>
<keyword evidence="1" id="KW-0812">Transmembrane</keyword>
<feature type="transmembrane region" description="Helical" evidence="1">
    <location>
        <begin position="55"/>
        <end position="75"/>
    </location>
</feature>
<keyword evidence="1" id="KW-0472">Membrane</keyword>
<feature type="transmembrane region" description="Helical" evidence="1">
    <location>
        <begin position="118"/>
        <end position="139"/>
    </location>
</feature>
<dbReference type="EMBL" id="FNZR01000007">
    <property type="protein sequence ID" value="SEL59639.1"/>
    <property type="molecule type" value="Genomic_DNA"/>
</dbReference>
<sequence length="148" mass="16935">MFFWKGLPSSFLRARFRGSMGLGRFILYYHLFALLMAVVALALQHTFETGAVLSPHFWLLFFVVFAFTLAAYLLSDLGIRKGGELSIYSLIGGLFLKLFACLTIVAILIIKFPENKLLTALNFFSLYFLFTLFEVICLLRNLRDQNQT</sequence>
<accession>A0A1H7RHQ3</accession>
<name>A0A1H7RHQ3_9SPHI</name>
<dbReference type="STRING" id="332977.SAMN05421740_107119"/>
<evidence type="ECO:0008006" key="4">
    <source>
        <dbReference type="Google" id="ProtNLM"/>
    </source>
</evidence>
<evidence type="ECO:0000256" key="1">
    <source>
        <dbReference type="SAM" id="Phobius"/>
    </source>
</evidence>
<reference evidence="3" key="1">
    <citation type="submission" date="2016-10" db="EMBL/GenBank/DDBJ databases">
        <authorList>
            <person name="Varghese N."/>
            <person name="Submissions S."/>
        </authorList>
    </citation>
    <scope>NUCLEOTIDE SEQUENCE [LARGE SCALE GENOMIC DNA]</scope>
    <source>
        <strain evidence="3">Jip14</strain>
    </source>
</reference>
<evidence type="ECO:0000313" key="2">
    <source>
        <dbReference type="EMBL" id="SEL59639.1"/>
    </source>
</evidence>
<feature type="transmembrane region" description="Helical" evidence="1">
    <location>
        <begin position="21"/>
        <end position="43"/>
    </location>
</feature>
<gene>
    <name evidence="2" type="ORF">SAMN05421740_107119</name>
</gene>